<protein>
    <submittedName>
        <fullName evidence="2">Uncharacterized protein</fullName>
    </submittedName>
</protein>
<keyword evidence="1" id="KW-0812">Transmembrane</keyword>
<name>A0A0M3DKZ1_9FIRM</name>
<feature type="transmembrane region" description="Helical" evidence="1">
    <location>
        <begin position="6"/>
        <end position="24"/>
    </location>
</feature>
<evidence type="ECO:0000313" key="2">
    <source>
        <dbReference type="EMBL" id="KKY02042.1"/>
    </source>
</evidence>
<keyword evidence="1" id="KW-0472">Membrane</keyword>
<evidence type="ECO:0000256" key="1">
    <source>
        <dbReference type="SAM" id="Phobius"/>
    </source>
</evidence>
<dbReference type="PROSITE" id="PS51257">
    <property type="entry name" value="PROKAR_LIPOPROTEIN"/>
    <property type="match status" value="1"/>
</dbReference>
<dbReference type="Proteomes" id="UP000034407">
    <property type="component" value="Unassembled WGS sequence"/>
</dbReference>
<comment type="caution">
    <text evidence="2">The sequence shown here is derived from an EMBL/GenBank/DDBJ whole genome shotgun (WGS) entry which is preliminary data.</text>
</comment>
<proteinExistence type="predicted"/>
<keyword evidence="1" id="KW-1133">Transmembrane helix</keyword>
<accession>A0A0M3DKZ1</accession>
<dbReference type="PATRIC" id="fig|1629550.3.peg.549"/>
<organism evidence="2 3">
    <name type="scientific">Paraclostridium benzoelyticum</name>
    <dbReference type="NCBI Taxonomy" id="1629550"/>
    <lineage>
        <taxon>Bacteria</taxon>
        <taxon>Bacillati</taxon>
        <taxon>Bacillota</taxon>
        <taxon>Clostridia</taxon>
        <taxon>Peptostreptococcales</taxon>
        <taxon>Peptostreptococcaceae</taxon>
        <taxon>Paraclostridium</taxon>
    </lineage>
</organism>
<dbReference type="RefSeq" id="WP_046822394.1">
    <property type="nucleotide sequence ID" value="NZ_LBBT01000125.1"/>
</dbReference>
<dbReference type="EMBL" id="LBBT01000125">
    <property type="protein sequence ID" value="KKY02042.1"/>
    <property type="molecule type" value="Genomic_DNA"/>
</dbReference>
<dbReference type="AlphaFoldDB" id="A0A0M3DKZ1"/>
<sequence length="384" mass="42694">MNRRKGILIALGVVAVIVGCTLVLRPISKTKKISKDEVVKEVNTGEVTKNKEETLAKLLEGKYLYDDSVDSKIGTVSCFNKDEVVALYPYEADVNKIKKTSTDTNTVLFELESNEHGSPEIIIKSKFKIEKTNDTSVTLVESPNVEPTGLSKSLNILTTEESEKAIAKVNPDYVQDKNLDDLGLTKELFTKTFGSVQTSKSSDENIISSEKALQLCKDKLSGFKNTDYLTLGKNTPGMPSGGKYNGVRYIYVYYMIDGIAADYRYCVKESDGSIYYEDSANIGKLIDIDTHIANNKSISDSEPTIKENEDTTERKKISESEAIVLCDKRLKELNFREFESPGSVINTLEGDYYQIVYDGGDAFAVHMYTGEVFYSGRDGISNLE</sequence>
<gene>
    <name evidence="2" type="ORF">VN21_05345</name>
</gene>
<reference evidence="2 3" key="1">
    <citation type="submission" date="2015-04" db="EMBL/GenBank/DDBJ databases">
        <title>Microcin producing Clostridium sp. JC272T.</title>
        <authorList>
            <person name="Jyothsna T."/>
            <person name="Sasikala C."/>
            <person name="Ramana C."/>
        </authorList>
    </citation>
    <scope>NUCLEOTIDE SEQUENCE [LARGE SCALE GENOMIC DNA]</scope>
    <source>
        <strain evidence="2 3">JC272</strain>
    </source>
</reference>
<evidence type="ECO:0000313" key="3">
    <source>
        <dbReference type="Proteomes" id="UP000034407"/>
    </source>
</evidence>
<keyword evidence="3" id="KW-1185">Reference proteome</keyword>
<dbReference type="OrthoDB" id="10012957at2"/>